<evidence type="ECO:0000313" key="3">
    <source>
        <dbReference type="EMBL" id="PVU92480.1"/>
    </source>
</evidence>
<dbReference type="AlphaFoldDB" id="A0A2T9YJF4"/>
<accession>A0A2T9YJF4</accession>
<evidence type="ECO:0000313" key="4">
    <source>
        <dbReference type="Proteomes" id="UP000245383"/>
    </source>
</evidence>
<evidence type="ECO:0000256" key="2">
    <source>
        <dbReference type="SAM" id="Phobius"/>
    </source>
</evidence>
<organism evidence="3 4">
    <name type="scientific">Smittium simulii</name>
    <dbReference type="NCBI Taxonomy" id="133385"/>
    <lineage>
        <taxon>Eukaryota</taxon>
        <taxon>Fungi</taxon>
        <taxon>Fungi incertae sedis</taxon>
        <taxon>Zoopagomycota</taxon>
        <taxon>Kickxellomycotina</taxon>
        <taxon>Harpellomycetes</taxon>
        <taxon>Harpellales</taxon>
        <taxon>Legeriomycetaceae</taxon>
        <taxon>Smittium</taxon>
    </lineage>
</organism>
<feature type="compositionally biased region" description="Polar residues" evidence="1">
    <location>
        <begin position="62"/>
        <end position="80"/>
    </location>
</feature>
<keyword evidence="2" id="KW-1133">Transmembrane helix</keyword>
<dbReference type="SUPFAM" id="SSF50685">
    <property type="entry name" value="Barwin-like endoglucanases"/>
    <property type="match status" value="1"/>
</dbReference>
<reference evidence="3 4" key="1">
    <citation type="journal article" date="2018" name="MBio">
        <title>Comparative Genomics Reveals the Core Gene Toolbox for the Fungus-Insect Symbiosis.</title>
        <authorList>
            <person name="Wang Y."/>
            <person name="Stata M."/>
            <person name="Wang W."/>
            <person name="Stajich J.E."/>
            <person name="White M.M."/>
            <person name="Moncalvo J.M."/>
        </authorList>
    </citation>
    <scope>NUCLEOTIDE SEQUENCE [LARGE SCALE GENOMIC DNA]</scope>
    <source>
        <strain evidence="3 4">SWE-8-4</strain>
    </source>
</reference>
<gene>
    <name evidence="3" type="ORF">BB561_003782</name>
</gene>
<proteinExistence type="predicted"/>
<feature type="region of interest" description="Disordered" evidence="1">
    <location>
        <begin position="1"/>
        <end position="129"/>
    </location>
</feature>
<dbReference type="CDD" id="cd22191">
    <property type="entry name" value="DPBB_RlpA_EXP_N-like"/>
    <property type="match status" value="1"/>
</dbReference>
<sequence>MPSKQPHHSGNPIEEYDIYDDRSVISHIKNTRSTAPNRAPQNNEPTSSSIPPGQNGFDLGFSPNNPNIIKTPQESQSQYRRNGRHNSRYQSNAPVSIPARRQDTTDATNLNYSEYSTERASSSGTKSTNIRSNAAEKSAWFDRTMIKLGSLISPPKITSQYSNFKIPEFSDRLPFLFRNFCAVIVFVVILIALCASLVIYFALVNQNNCFGNCKSAGELGLFLNGFGKASSLEPNEASDPQPNCDQYTQGLSYYVLLNSAQFGSYDSPKDSPVCGKCMFISGPKTVLRAMIVGSCSNCTFGSIQLSQPAFDFLKPNSRNDPFPVSWGPC</sequence>
<dbReference type="STRING" id="133385.A0A2T9YJF4"/>
<keyword evidence="4" id="KW-1185">Reference proteome</keyword>
<evidence type="ECO:0008006" key="5">
    <source>
        <dbReference type="Google" id="ProtNLM"/>
    </source>
</evidence>
<protein>
    <recommendedName>
        <fullName evidence="5">RlpA-like protein double-psi beta-barrel domain-containing protein</fullName>
    </recommendedName>
</protein>
<feature type="compositionally biased region" description="Polar residues" evidence="1">
    <location>
        <begin position="105"/>
        <end position="129"/>
    </location>
</feature>
<dbReference type="InterPro" id="IPR036908">
    <property type="entry name" value="RlpA-like_sf"/>
</dbReference>
<name>A0A2T9YJF4_9FUNG</name>
<feature type="compositionally biased region" description="Polar residues" evidence="1">
    <location>
        <begin position="31"/>
        <end position="52"/>
    </location>
</feature>
<evidence type="ECO:0000256" key="1">
    <source>
        <dbReference type="SAM" id="MobiDB-lite"/>
    </source>
</evidence>
<feature type="transmembrane region" description="Helical" evidence="2">
    <location>
        <begin position="180"/>
        <end position="203"/>
    </location>
</feature>
<dbReference type="Proteomes" id="UP000245383">
    <property type="component" value="Unassembled WGS sequence"/>
</dbReference>
<dbReference type="EMBL" id="MBFR01000160">
    <property type="protein sequence ID" value="PVU92480.1"/>
    <property type="molecule type" value="Genomic_DNA"/>
</dbReference>
<dbReference type="Gene3D" id="2.40.40.10">
    <property type="entry name" value="RlpA-like domain"/>
    <property type="match status" value="1"/>
</dbReference>
<keyword evidence="2" id="KW-0472">Membrane</keyword>
<comment type="caution">
    <text evidence="3">The sequence shown here is derived from an EMBL/GenBank/DDBJ whole genome shotgun (WGS) entry which is preliminary data.</text>
</comment>
<dbReference type="OrthoDB" id="406505at2759"/>
<keyword evidence="2" id="KW-0812">Transmembrane</keyword>